<feature type="transmembrane region" description="Helical" evidence="5">
    <location>
        <begin position="159"/>
        <end position="182"/>
    </location>
</feature>
<accession>A0A1H2YFX9</accession>
<dbReference type="InterPro" id="IPR002657">
    <property type="entry name" value="BilAc:Na_symport/Acr3"/>
</dbReference>
<dbReference type="GO" id="GO:0016020">
    <property type="term" value="C:membrane"/>
    <property type="evidence" value="ECO:0007669"/>
    <property type="project" value="UniProtKB-SubCell"/>
</dbReference>
<feature type="transmembrane region" description="Helical" evidence="5">
    <location>
        <begin position="131"/>
        <end position="153"/>
    </location>
</feature>
<dbReference type="EMBL" id="FNOP01000011">
    <property type="protein sequence ID" value="SDX03748.1"/>
    <property type="molecule type" value="Genomic_DNA"/>
</dbReference>
<feature type="transmembrane region" description="Helical" evidence="5">
    <location>
        <begin position="194"/>
        <end position="215"/>
    </location>
</feature>
<dbReference type="AlphaFoldDB" id="A0A1H2YFX9"/>
<dbReference type="Proteomes" id="UP000182379">
    <property type="component" value="Unassembled WGS sequence"/>
</dbReference>
<dbReference type="InterPro" id="IPR004710">
    <property type="entry name" value="Bilac:Na_transpt"/>
</dbReference>
<gene>
    <name evidence="6" type="ORF">SAMN05216495_11119</name>
</gene>
<feature type="transmembrane region" description="Helical" evidence="5">
    <location>
        <begin position="12"/>
        <end position="31"/>
    </location>
</feature>
<evidence type="ECO:0000313" key="6">
    <source>
        <dbReference type="EMBL" id="SDX03748.1"/>
    </source>
</evidence>
<reference evidence="6 7" key="1">
    <citation type="submission" date="2016-10" db="EMBL/GenBank/DDBJ databases">
        <authorList>
            <person name="Varghese N."/>
            <person name="Submissions S."/>
        </authorList>
    </citation>
    <scope>NUCLEOTIDE SEQUENCE [LARGE SCALE GENOMIC DNA]</scope>
    <source>
        <strain evidence="6 7">WCC6</strain>
    </source>
</reference>
<dbReference type="RefSeq" id="WP_074706674.1">
    <property type="nucleotide sequence ID" value="NZ_DBEZMR010000083.1"/>
</dbReference>
<protein>
    <submittedName>
        <fullName evidence="6">Bile acid:Na+ symporter, BASS family</fullName>
    </submittedName>
</protein>
<dbReference type="InterPro" id="IPR038770">
    <property type="entry name" value="Na+/solute_symporter_sf"/>
</dbReference>
<evidence type="ECO:0000256" key="1">
    <source>
        <dbReference type="ARBA" id="ARBA00004141"/>
    </source>
</evidence>
<dbReference type="Pfam" id="PF01758">
    <property type="entry name" value="SBF"/>
    <property type="match status" value="1"/>
</dbReference>
<keyword evidence="4 5" id="KW-0472">Membrane</keyword>
<feature type="transmembrane region" description="Helical" evidence="5">
    <location>
        <begin position="67"/>
        <end position="90"/>
    </location>
</feature>
<dbReference type="PANTHER" id="PTHR10361">
    <property type="entry name" value="SODIUM-BILE ACID COTRANSPORTER"/>
    <property type="match status" value="1"/>
</dbReference>
<name>A0A1H2YFX9_ACIFE</name>
<sequence length="324" mass="34736">MLDAIVRFCTRYMSIGVVLIGFLGILEPGLMKPLAPQIPTFLGIIMFGMGMSLTPDDFRNVFRQPKNVAIGTLLQFTIMPAVAFGLIHLFRLPPAIAIGVVLVGCCPGGTASNVISYIAHADVALSVSMTMVNTLLAPFVTPFLVWLIAGTWVDIDFVSMMLSIVKMVLLPLILGIGMNAFFPRQVSRIIRVMPMLSALVVILTVGCVVSMSGRAIVDNGLVILCVVILHNLCGMLLGGFCARHFGLDKAQCRAMTIEVGMQNSGLASTLALMYFTAAGGIAGAIFSVWHNVSGSLFASYCVGKDEEDQQEEEAGELVGEKNRN</sequence>
<feature type="transmembrane region" description="Helical" evidence="5">
    <location>
        <begin position="221"/>
        <end position="245"/>
    </location>
</feature>
<comment type="caution">
    <text evidence="6">The sequence shown here is derived from an EMBL/GenBank/DDBJ whole genome shotgun (WGS) entry which is preliminary data.</text>
</comment>
<proteinExistence type="predicted"/>
<evidence type="ECO:0000256" key="4">
    <source>
        <dbReference type="ARBA" id="ARBA00023136"/>
    </source>
</evidence>
<feature type="transmembrane region" description="Helical" evidence="5">
    <location>
        <begin position="37"/>
        <end position="55"/>
    </location>
</feature>
<keyword evidence="3 5" id="KW-1133">Transmembrane helix</keyword>
<evidence type="ECO:0000256" key="5">
    <source>
        <dbReference type="SAM" id="Phobius"/>
    </source>
</evidence>
<feature type="transmembrane region" description="Helical" evidence="5">
    <location>
        <begin position="266"/>
        <end position="289"/>
    </location>
</feature>
<keyword evidence="2 5" id="KW-0812">Transmembrane</keyword>
<dbReference type="Gene3D" id="1.20.1530.20">
    <property type="match status" value="1"/>
</dbReference>
<comment type="subcellular location">
    <subcellularLocation>
        <location evidence="1">Membrane</location>
        <topology evidence="1">Multi-pass membrane protein</topology>
    </subcellularLocation>
</comment>
<evidence type="ECO:0000256" key="2">
    <source>
        <dbReference type="ARBA" id="ARBA00022692"/>
    </source>
</evidence>
<dbReference type="PANTHER" id="PTHR10361:SF28">
    <property type="entry name" value="P3 PROTEIN-RELATED"/>
    <property type="match status" value="1"/>
</dbReference>
<feature type="transmembrane region" description="Helical" evidence="5">
    <location>
        <begin position="96"/>
        <end position="119"/>
    </location>
</feature>
<evidence type="ECO:0000256" key="3">
    <source>
        <dbReference type="ARBA" id="ARBA00022989"/>
    </source>
</evidence>
<evidence type="ECO:0000313" key="7">
    <source>
        <dbReference type="Proteomes" id="UP000182379"/>
    </source>
</evidence>
<organism evidence="6 7">
    <name type="scientific">Acidaminococcus fermentans</name>
    <dbReference type="NCBI Taxonomy" id="905"/>
    <lineage>
        <taxon>Bacteria</taxon>
        <taxon>Bacillati</taxon>
        <taxon>Bacillota</taxon>
        <taxon>Negativicutes</taxon>
        <taxon>Acidaminococcales</taxon>
        <taxon>Acidaminococcaceae</taxon>
        <taxon>Acidaminococcus</taxon>
    </lineage>
</organism>